<gene>
    <name evidence="2" type="ORF">L201_007537</name>
</gene>
<dbReference type="GeneID" id="91098205"/>
<name>A0AAX4K728_9TREE</name>
<dbReference type="Proteomes" id="UP001355207">
    <property type="component" value="Chromosome 10"/>
</dbReference>
<organism evidence="2 3">
    <name type="scientific">Kwoniella dendrophila CBS 6074</name>
    <dbReference type="NCBI Taxonomy" id="1295534"/>
    <lineage>
        <taxon>Eukaryota</taxon>
        <taxon>Fungi</taxon>
        <taxon>Dikarya</taxon>
        <taxon>Basidiomycota</taxon>
        <taxon>Agaricomycotina</taxon>
        <taxon>Tremellomycetes</taxon>
        <taxon>Tremellales</taxon>
        <taxon>Cryptococcaceae</taxon>
        <taxon>Kwoniella</taxon>
    </lineage>
</organism>
<sequence length="88" mass="9670">MRRLLATFAFAFIIGLTNHAVADNFANFFTGDSECNEDGSIGFDLNNPGCFSQRNMGSDYIPNNGRPWTNGKAKSYRFISGGCDDNNC</sequence>
<evidence type="ECO:0000313" key="3">
    <source>
        <dbReference type="Proteomes" id="UP001355207"/>
    </source>
</evidence>
<keyword evidence="1" id="KW-0732">Signal</keyword>
<evidence type="ECO:0000256" key="1">
    <source>
        <dbReference type="SAM" id="SignalP"/>
    </source>
</evidence>
<protein>
    <submittedName>
        <fullName evidence="2">Uncharacterized protein</fullName>
    </submittedName>
</protein>
<keyword evidence="3" id="KW-1185">Reference proteome</keyword>
<reference evidence="2 3" key="1">
    <citation type="submission" date="2024-01" db="EMBL/GenBank/DDBJ databases">
        <title>Comparative genomics of Cryptococcus and Kwoniella reveals pathogenesis evolution and contrasting modes of karyotype evolution via chromosome fusion or intercentromeric recombination.</title>
        <authorList>
            <person name="Coelho M.A."/>
            <person name="David-Palma M."/>
            <person name="Shea T."/>
            <person name="Bowers K."/>
            <person name="McGinley-Smith S."/>
            <person name="Mohammad A.W."/>
            <person name="Gnirke A."/>
            <person name="Yurkov A.M."/>
            <person name="Nowrousian M."/>
            <person name="Sun S."/>
            <person name="Cuomo C.A."/>
            <person name="Heitman J."/>
        </authorList>
    </citation>
    <scope>NUCLEOTIDE SEQUENCE [LARGE SCALE GENOMIC DNA]</scope>
    <source>
        <strain evidence="2 3">CBS 6074</strain>
    </source>
</reference>
<accession>A0AAX4K728</accession>
<evidence type="ECO:0000313" key="2">
    <source>
        <dbReference type="EMBL" id="WWC92578.1"/>
    </source>
</evidence>
<feature type="signal peptide" evidence="1">
    <location>
        <begin position="1"/>
        <end position="22"/>
    </location>
</feature>
<dbReference type="AlphaFoldDB" id="A0AAX4K728"/>
<dbReference type="RefSeq" id="XP_066079340.1">
    <property type="nucleotide sequence ID" value="XM_066223243.1"/>
</dbReference>
<feature type="chain" id="PRO_5043567805" evidence="1">
    <location>
        <begin position="23"/>
        <end position="88"/>
    </location>
</feature>
<dbReference type="EMBL" id="CP144107">
    <property type="protein sequence ID" value="WWC92578.1"/>
    <property type="molecule type" value="Genomic_DNA"/>
</dbReference>
<proteinExistence type="predicted"/>